<evidence type="ECO:0000256" key="4">
    <source>
        <dbReference type="ARBA" id="ARBA00022833"/>
    </source>
</evidence>
<organism evidence="10 12">
    <name type="scientific">Stutzerimonas balearica DSM 6083</name>
    <dbReference type="NCBI Taxonomy" id="1123016"/>
    <lineage>
        <taxon>Bacteria</taxon>
        <taxon>Pseudomonadati</taxon>
        <taxon>Pseudomonadota</taxon>
        <taxon>Gammaproteobacteria</taxon>
        <taxon>Pseudomonadales</taxon>
        <taxon>Pseudomonadaceae</taxon>
        <taxon>Stutzerimonas</taxon>
    </lineage>
</organism>
<sequence length="187" mass="21447">MPRCAWCGDDPLYVRYHDEEWGVPTRDPQLLFEFLLLEAFQAGLSWITVLRKRERYRQVLFGFDAERLAIMSDGEIDERMQDPGIIRNRRKLEAARGNARAWLALEDPAGFVWSFVDGRPKVNRFERLDQVPAVTDEAQAMSRALKRAGFSFVGPTICYAYMQACGMVLDHLVDCERHAQLAGEYAG</sequence>
<dbReference type="InterPro" id="IPR005019">
    <property type="entry name" value="Adenine_glyco"/>
</dbReference>
<evidence type="ECO:0000256" key="2">
    <source>
        <dbReference type="ARBA" id="ARBA00022763"/>
    </source>
</evidence>
<evidence type="ECO:0000256" key="7">
    <source>
        <dbReference type="ARBA" id="ARBA00057608"/>
    </source>
</evidence>
<evidence type="ECO:0000256" key="1">
    <source>
        <dbReference type="ARBA" id="ARBA00022723"/>
    </source>
</evidence>
<dbReference type="RefSeq" id="WP_041110366.1">
    <property type="nucleotide sequence ID" value="NZ_CP007511.1"/>
</dbReference>
<dbReference type="Pfam" id="PF03352">
    <property type="entry name" value="Adenine_glyco"/>
    <property type="match status" value="1"/>
</dbReference>
<feature type="binding site" evidence="9">
    <location>
        <position position="17"/>
    </location>
    <ligand>
        <name>Zn(2+)</name>
        <dbReference type="ChEBI" id="CHEBI:29105"/>
    </ligand>
</feature>
<evidence type="ECO:0000256" key="9">
    <source>
        <dbReference type="PIRSR" id="PIRSR604597-1"/>
    </source>
</evidence>
<dbReference type="InterPro" id="IPR011257">
    <property type="entry name" value="DNA_glycosylase"/>
</dbReference>
<reference evidence="12" key="1">
    <citation type="submission" date="2014-03" db="EMBL/GenBank/DDBJ databases">
        <title>Complete genome of Pseudomonas balearica DSM 6083T, a sewage water isolate from an enrichment with 2-methylnaphthalene.</title>
        <authorList>
            <person name="Salva-Serra F."/>
            <person name="Jaen-Luchoro D."/>
            <person name="Busquets A."/>
            <person name="Pena A."/>
            <person name="Gomila M."/>
            <person name="Bosch R."/>
            <person name="Nogales B."/>
            <person name="Garcia-Valdes E."/>
            <person name="Lalucat J."/>
            <person name="Bennasar A."/>
        </authorList>
    </citation>
    <scope>NUCLEOTIDE SEQUENCE [LARGE SCALE GENOMIC DNA]</scope>
    <source>
        <strain evidence="12">DSM 6083</strain>
    </source>
</reference>
<dbReference type="GO" id="GO:0046872">
    <property type="term" value="F:metal ion binding"/>
    <property type="evidence" value="ECO:0007669"/>
    <property type="project" value="UniProtKB-KW"/>
</dbReference>
<dbReference type="InterPro" id="IPR052891">
    <property type="entry name" value="DNA-3mA_glycosylase"/>
</dbReference>
<protein>
    <recommendedName>
        <fullName evidence="8">DNA-3-methyladenine glycosylase I</fullName>
        <ecNumber evidence="8">3.2.2.20</ecNumber>
    </recommendedName>
</protein>
<evidence type="ECO:0000256" key="3">
    <source>
        <dbReference type="ARBA" id="ARBA00022801"/>
    </source>
</evidence>
<evidence type="ECO:0000313" key="10">
    <source>
        <dbReference type="EMBL" id="AJE13510.1"/>
    </source>
</evidence>
<comment type="catalytic activity">
    <reaction evidence="6">
        <text>Hydrolysis of alkylated DNA, releasing 3-methyladenine.</text>
        <dbReference type="EC" id="3.2.2.20"/>
    </reaction>
</comment>
<keyword evidence="1 9" id="KW-0479">Metal-binding</keyword>
<dbReference type="EMBL" id="CP007511">
    <property type="protein sequence ID" value="AJE13510.1"/>
    <property type="molecule type" value="Genomic_DNA"/>
</dbReference>
<dbReference type="EMBL" id="FNHO01000001">
    <property type="protein sequence ID" value="SDL90375.1"/>
    <property type="molecule type" value="Genomic_DNA"/>
</dbReference>
<keyword evidence="13" id="KW-1185">Reference proteome</keyword>
<name>A0A8D4C0R5_9GAMM</name>
<dbReference type="Proteomes" id="UP000182276">
    <property type="component" value="Unassembled WGS sequence"/>
</dbReference>
<dbReference type="EC" id="3.2.2.20" evidence="8"/>
<evidence type="ECO:0000256" key="5">
    <source>
        <dbReference type="ARBA" id="ARBA00023204"/>
    </source>
</evidence>
<proteinExistence type="predicted"/>
<evidence type="ECO:0000256" key="8">
    <source>
        <dbReference type="ARBA" id="ARBA00066766"/>
    </source>
</evidence>
<comment type="function">
    <text evidence="7">Hydrolysis of the deoxyribose N-glycosidic bond to excise 3-methyladenine from the damaged DNA polymer formed by alkylation lesions.</text>
</comment>
<dbReference type="AlphaFoldDB" id="A0A8D4C0R5"/>
<dbReference type="InterPro" id="IPR004597">
    <property type="entry name" value="Tag"/>
</dbReference>
<keyword evidence="4 9" id="KW-0862">Zinc</keyword>
<dbReference type="PANTHER" id="PTHR30037:SF4">
    <property type="entry name" value="DNA-3-METHYLADENINE GLYCOSYLASE I"/>
    <property type="match status" value="1"/>
</dbReference>
<evidence type="ECO:0000313" key="13">
    <source>
        <dbReference type="Proteomes" id="UP000182276"/>
    </source>
</evidence>
<feature type="binding site" evidence="9">
    <location>
        <position position="175"/>
    </location>
    <ligand>
        <name>Zn(2+)</name>
        <dbReference type="ChEBI" id="CHEBI:29105"/>
    </ligand>
</feature>
<dbReference type="SUPFAM" id="SSF48150">
    <property type="entry name" value="DNA-glycosylase"/>
    <property type="match status" value="1"/>
</dbReference>
<keyword evidence="3" id="KW-0378">Hydrolase</keyword>
<keyword evidence="5" id="KW-0234">DNA repair</keyword>
<reference evidence="10 12" key="3">
    <citation type="journal article" name="Genome Announc.">
        <title>Complete Genome Sequence of Pseudomonas balearica DSM 6083T.</title>
        <authorList>
            <person name="Bennasar-Figueras A."/>
            <person name="Salva-Serra F."/>
            <person name="Jaen-Luchoro D."/>
            <person name="Segui C."/>
            <person name="Aliaga F."/>
            <person name="Busquets A."/>
            <person name="Gomila M."/>
            <person name="Moore E.R."/>
            <person name="Lalucat J."/>
        </authorList>
    </citation>
    <scope>NUCLEOTIDE SEQUENCE [LARGE SCALE GENOMIC DNA]</scope>
    <source>
        <strain evidence="12">DSM 6083</strain>
        <strain evidence="10">DSM6083</strain>
    </source>
</reference>
<dbReference type="Gene3D" id="1.10.340.30">
    <property type="entry name" value="Hypothetical protein, domain 2"/>
    <property type="match status" value="1"/>
</dbReference>
<dbReference type="NCBIfam" id="TIGR00624">
    <property type="entry name" value="tag"/>
    <property type="match status" value="1"/>
</dbReference>
<accession>A0A8D4C0R5</accession>
<evidence type="ECO:0000313" key="11">
    <source>
        <dbReference type="EMBL" id="SDL90375.1"/>
    </source>
</evidence>
<dbReference type="PANTHER" id="PTHR30037">
    <property type="entry name" value="DNA-3-METHYLADENINE GLYCOSYLASE 1"/>
    <property type="match status" value="1"/>
</dbReference>
<dbReference type="Proteomes" id="UP000031271">
    <property type="component" value="Chromosome"/>
</dbReference>
<dbReference type="KEGG" id="pbm:CL52_00055"/>
<reference evidence="11 13" key="2">
    <citation type="submission" date="2016-10" db="EMBL/GenBank/DDBJ databases">
        <authorList>
            <person name="Varghese N."/>
            <person name="Submissions S."/>
        </authorList>
    </citation>
    <scope>NUCLEOTIDE SEQUENCE [LARGE SCALE GENOMIC DNA]</scope>
    <source>
        <strain evidence="11 13">DSM 6083</strain>
    </source>
</reference>
<dbReference type="GO" id="GO:0006284">
    <property type="term" value="P:base-excision repair"/>
    <property type="evidence" value="ECO:0007669"/>
    <property type="project" value="InterPro"/>
</dbReference>
<evidence type="ECO:0000313" key="12">
    <source>
        <dbReference type="Proteomes" id="UP000031271"/>
    </source>
</evidence>
<dbReference type="GO" id="GO:0008725">
    <property type="term" value="F:DNA-3-methyladenine glycosylase activity"/>
    <property type="evidence" value="ECO:0007669"/>
    <property type="project" value="UniProtKB-EC"/>
</dbReference>
<feature type="binding site" evidence="9">
    <location>
        <position position="4"/>
    </location>
    <ligand>
        <name>Zn(2+)</name>
        <dbReference type="ChEBI" id="CHEBI:29105"/>
    </ligand>
</feature>
<evidence type="ECO:0000256" key="6">
    <source>
        <dbReference type="ARBA" id="ARBA00052558"/>
    </source>
</evidence>
<dbReference type="GeneID" id="77258321"/>
<keyword evidence="2" id="KW-0227">DNA damage</keyword>
<gene>
    <name evidence="10" type="ORF">CL52_00055</name>
    <name evidence="11" type="ORF">SAMN05660875_1017</name>
</gene>
<dbReference type="FunFam" id="1.10.340.30:FF:000009">
    <property type="entry name" value="DNA-3-methyladenine glycosylase I"/>
    <property type="match status" value="1"/>
</dbReference>
<feature type="binding site" evidence="9">
    <location>
        <position position="171"/>
    </location>
    <ligand>
        <name>Zn(2+)</name>
        <dbReference type="ChEBI" id="CHEBI:29105"/>
    </ligand>
</feature>